<dbReference type="PANTHER" id="PTHR10841:SF6">
    <property type="entry name" value="SYNAPSIN III"/>
    <property type="match status" value="1"/>
</dbReference>
<dbReference type="FunFam" id="3.40.50.20:FF:000008">
    <property type="entry name" value="Synapsin III"/>
    <property type="match status" value="1"/>
</dbReference>
<feature type="domain" description="Synapsin ATP-binding" evidence="8">
    <location>
        <begin position="219"/>
        <end position="420"/>
    </location>
</feature>
<evidence type="ECO:0000313" key="10">
    <source>
        <dbReference type="Proteomes" id="UP000327468"/>
    </source>
</evidence>
<evidence type="ECO:0000256" key="2">
    <source>
        <dbReference type="ARBA" id="ARBA00008243"/>
    </source>
</evidence>
<dbReference type="InterPro" id="IPR001359">
    <property type="entry name" value="Synapsin"/>
</dbReference>
<comment type="similarity">
    <text evidence="2">Belongs to the synapsin family.</text>
</comment>
<dbReference type="PRINTS" id="PR01368">
    <property type="entry name" value="SYNAPSIN"/>
</dbReference>
<feature type="compositionally biased region" description="Polar residues" evidence="6">
    <location>
        <begin position="429"/>
        <end position="443"/>
    </location>
</feature>
<dbReference type="EMBL" id="VFJC01000019">
    <property type="protein sequence ID" value="KAB5542117.1"/>
    <property type="molecule type" value="Genomic_DNA"/>
</dbReference>
<dbReference type="Gene3D" id="3.30.470.20">
    <property type="entry name" value="ATP-grasp fold, B domain"/>
    <property type="match status" value="1"/>
</dbReference>
<feature type="compositionally biased region" description="Pro residues" evidence="6">
    <location>
        <begin position="55"/>
        <end position="64"/>
    </location>
</feature>
<evidence type="ECO:0000313" key="9">
    <source>
        <dbReference type="EMBL" id="KAB5542117.1"/>
    </source>
</evidence>
<evidence type="ECO:0000256" key="6">
    <source>
        <dbReference type="SAM" id="MobiDB-lite"/>
    </source>
</evidence>
<evidence type="ECO:0000256" key="5">
    <source>
        <dbReference type="ARBA" id="ARBA00023329"/>
    </source>
</evidence>
<dbReference type="InterPro" id="IPR019736">
    <property type="entry name" value="Synapsin_P_site"/>
</dbReference>
<evidence type="ECO:0008006" key="11">
    <source>
        <dbReference type="Google" id="ProtNLM"/>
    </source>
</evidence>
<feature type="compositionally biased region" description="Polar residues" evidence="6">
    <location>
        <begin position="487"/>
        <end position="511"/>
    </location>
</feature>
<keyword evidence="5" id="KW-0968">Cytoplasmic vesicle</keyword>
<proteinExistence type="inferred from homology"/>
<dbReference type="InterPro" id="IPR020897">
    <property type="entry name" value="Synapsin_pre-ATP-grasp_dom"/>
</dbReference>
<dbReference type="Gene3D" id="3.30.1490.20">
    <property type="entry name" value="ATP-grasp fold, A domain"/>
    <property type="match status" value="1"/>
</dbReference>
<dbReference type="GO" id="GO:0030672">
    <property type="term" value="C:synaptic vesicle membrane"/>
    <property type="evidence" value="ECO:0007669"/>
    <property type="project" value="TreeGrafter"/>
</dbReference>
<dbReference type="AlphaFoldDB" id="A0A5N5LH43"/>
<keyword evidence="4" id="KW-0770">Synapse</keyword>
<dbReference type="Pfam" id="PF02078">
    <property type="entry name" value="Synapsin"/>
    <property type="match status" value="1"/>
</dbReference>
<dbReference type="PROSITE" id="PS00415">
    <property type="entry name" value="SYNAPSIN_1"/>
    <property type="match status" value="1"/>
</dbReference>
<keyword evidence="10" id="KW-1185">Reference proteome</keyword>
<dbReference type="FunFam" id="3.30.470.20:FF:000042">
    <property type="entry name" value="Synapsin III"/>
    <property type="match status" value="1"/>
</dbReference>
<dbReference type="InterPro" id="IPR019735">
    <property type="entry name" value="Synapsin_CS"/>
</dbReference>
<dbReference type="Pfam" id="PF02750">
    <property type="entry name" value="Synapsin_C"/>
    <property type="match status" value="1"/>
</dbReference>
<sequence>MNYLRRRLSDSSFVANLPNGYMMDLQRPSGSSGSSSSTSSPASPAMERRQQQPAAPAPCPPPQPASSGTFLSSFSSVVKTAQIASAVQAKAAAHGDSSTTAAAATTAAAPAKPVVRKPKALLVIDDAHTDWAKYFRGRKLNGEYEIRVEQAEFSEINVTSTVSTGCVVDMQVTRGGTRVVRSFKPDFILIRQHAYSMTPGEDFRSLVIGLQYGSVPSINSLHSIYNFCSKPWVFSHMIKLYHDLGPEKFPLNEQTFFPNHTQMMPTLTFPVVVKMGHAHAGMGKIKVENSTDFQDITSVVALAKTYATAEPFVDSKYDIRIQKIGNNYKAYMRTSISGNWKANTGSAMLEQIAMTDRYRLWVDSCAEMFGGLDICAVKAVHGKDGKDYIIEVMDSSMPLIGEHVEEDKQLIADLVLNKMAFALLGITSPQSSNAKTQPGPQTTQPRRAQGGPRSGSASPSQSQGSPQRARSASTSPSQAFQPGPIPASSSQKQAPQLNKSQSLTNTFTETLRGNPVDDEAKAETIRSLRQSFASLFSD</sequence>
<dbReference type="OrthoDB" id="10249572at2759"/>
<evidence type="ECO:0000256" key="4">
    <source>
        <dbReference type="ARBA" id="ARBA00023018"/>
    </source>
</evidence>
<evidence type="ECO:0000256" key="1">
    <source>
        <dbReference type="ARBA" id="ARBA00004234"/>
    </source>
</evidence>
<reference evidence="9 10" key="1">
    <citation type="submission" date="2019-06" db="EMBL/GenBank/DDBJ databases">
        <title>A chromosome-scale genome assembly of the striped catfish, Pangasianodon hypophthalmus.</title>
        <authorList>
            <person name="Wen M."/>
            <person name="Zahm M."/>
            <person name="Roques C."/>
            <person name="Cabau C."/>
            <person name="Klopp C."/>
            <person name="Donnadieu C."/>
            <person name="Jouanno E."/>
            <person name="Avarre J.-C."/>
            <person name="Campet M."/>
            <person name="Ha T.T.T."/>
            <person name="Dugue R."/>
            <person name="Lampietro C."/>
            <person name="Louis A."/>
            <person name="Herpin A."/>
            <person name="Echchiki A."/>
            <person name="Berthelot C."/>
            <person name="Parey E."/>
            <person name="Roest-Crollius H."/>
            <person name="Braasch I."/>
            <person name="Postlethwait J."/>
            <person name="Bobe J."/>
            <person name="Montfort J."/>
            <person name="Bouchez O."/>
            <person name="Begum T."/>
            <person name="Schartl M."/>
            <person name="Guiguen Y."/>
        </authorList>
    </citation>
    <scope>NUCLEOTIDE SEQUENCE [LARGE SCALE GENOMIC DNA]</scope>
    <source>
        <strain evidence="9 10">Indonesia</strain>
        <tissue evidence="9">Blood</tissue>
    </source>
</reference>
<feature type="compositionally biased region" description="Low complexity" evidence="6">
    <location>
        <begin position="444"/>
        <end position="473"/>
    </location>
</feature>
<feature type="domain" description="Synapsin pre-ATP-grasp" evidence="7">
    <location>
        <begin position="116"/>
        <end position="217"/>
    </location>
</feature>
<comment type="caution">
    <text evidence="9">The sequence shown here is derived from an EMBL/GenBank/DDBJ whole genome shotgun (WGS) entry which is preliminary data.</text>
</comment>
<accession>A0A5N5LH43</accession>
<evidence type="ECO:0000256" key="3">
    <source>
        <dbReference type="ARBA" id="ARBA00022553"/>
    </source>
</evidence>
<dbReference type="SUPFAM" id="SSF52440">
    <property type="entry name" value="PreATP-grasp domain"/>
    <property type="match status" value="1"/>
</dbReference>
<dbReference type="SUPFAM" id="SSF56059">
    <property type="entry name" value="Glutathione synthetase ATP-binding domain-like"/>
    <property type="match status" value="1"/>
</dbReference>
<protein>
    <recommendedName>
        <fullName evidence="11">Synapsin-3</fullName>
    </recommendedName>
</protein>
<keyword evidence="3" id="KW-0597">Phosphoprotein</keyword>
<evidence type="ECO:0000259" key="8">
    <source>
        <dbReference type="Pfam" id="PF02750"/>
    </source>
</evidence>
<feature type="compositionally biased region" description="Low complexity" evidence="6">
    <location>
        <begin position="28"/>
        <end position="45"/>
    </location>
</feature>
<dbReference type="GO" id="GO:0007269">
    <property type="term" value="P:neurotransmitter secretion"/>
    <property type="evidence" value="ECO:0007669"/>
    <property type="project" value="InterPro"/>
</dbReference>
<dbReference type="InterPro" id="IPR020898">
    <property type="entry name" value="Synapsin_ATP-bd_dom"/>
</dbReference>
<dbReference type="Pfam" id="PF10581">
    <property type="entry name" value="Synapsin_N"/>
    <property type="match status" value="1"/>
</dbReference>
<gene>
    <name evidence="9" type="ORF">PHYPO_G00087750</name>
</gene>
<name>A0A5N5LH43_PANHP</name>
<dbReference type="Gene3D" id="3.40.50.20">
    <property type="match status" value="1"/>
</dbReference>
<comment type="subcellular location">
    <subcellularLocation>
        <location evidence="1">Cytoplasmic vesicle</location>
        <location evidence="1">Secretory vesicle</location>
        <location evidence="1">Synaptic vesicle</location>
    </subcellularLocation>
</comment>
<dbReference type="InterPro" id="IPR013815">
    <property type="entry name" value="ATP_grasp_subdomain_1"/>
</dbReference>
<dbReference type="PROSITE" id="PS00416">
    <property type="entry name" value="SYNAPSIN_2"/>
    <property type="match status" value="1"/>
</dbReference>
<dbReference type="Proteomes" id="UP000327468">
    <property type="component" value="Chromosome 18"/>
</dbReference>
<evidence type="ECO:0000259" key="7">
    <source>
        <dbReference type="Pfam" id="PF02078"/>
    </source>
</evidence>
<feature type="region of interest" description="Disordered" evidence="6">
    <location>
        <begin position="429"/>
        <end position="522"/>
    </location>
</feature>
<dbReference type="PANTHER" id="PTHR10841">
    <property type="entry name" value="SYNAPSIN"/>
    <property type="match status" value="1"/>
</dbReference>
<feature type="region of interest" description="Disordered" evidence="6">
    <location>
        <begin position="24"/>
        <end position="70"/>
    </location>
</feature>
<dbReference type="InterPro" id="IPR016185">
    <property type="entry name" value="PreATP-grasp_dom_sf"/>
</dbReference>
<dbReference type="GO" id="GO:0005524">
    <property type="term" value="F:ATP binding"/>
    <property type="evidence" value="ECO:0007669"/>
    <property type="project" value="InterPro"/>
</dbReference>
<organism evidence="9 10">
    <name type="scientific">Pangasianodon hypophthalmus</name>
    <name type="common">Striped catfish</name>
    <name type="synonym">Helicophagus hypophthalmus</name>
    <dbReference type="NCBI Taxonomy" id="310915"/>
    <lineage>
        <taxon>Eukaryota</taxon>
        <taxon>Metazoa</taxon>
        <taxon>Chordata</taxon>
        <taxon>Craniata</taxon>
        <taxon>Vertebrata</taxon>
        <taxon>Euteleostomi</taxon>
        <taxon>Actinopterygii</taxon>
        <taxon>Neopterygii</taxon>
        <taxon>Teleostei</taxon>
        <taxon>Ostariophysi</taxon>
        <taxon>Siluriformes</taxon>
        <taxon>Pangasiidae</taxon>
        <taxon>Pangasianodon</taxon>
    </lineage>
</organism>
<dbReference type="FunFam" id="3.30.1490.20:FF:000008">
    <property type="entry name" value="Synapsin I"/>
    <property type="match status" value="1"/>
</dbReference>